<feature type="signal peptide" evidence="1">
    <location>
        <begin position="1"/>
        <end position="23"/>
    </location>
</feature>
<organism evidence="2 3">
    <name type="scientific">Marssonina brunnea f. sp. multigermtubi (strain MB_m1)</name>
    <name type="common">Marssonina leaf spot fungus</name>
    <dbReference type="NCBI Taxonomy" id="1072389"/>
    <lineage>
        <taxon>Eukaryota</taxon>
        <taxon>Fungi</taxon>
        <taxon>Dikarya</taxon>
        <taxon>Ascomycota</taxon>
        <taxon>Pezizomycotina</taxon>
        <taxon>Leotiomycetes</taxon>
        <taxon>Helotiales</taxon>
        <taxon>Drepanopezizaceae</taxon>
        <taxon>Drepanopeziza</taxon>
    </lineage>
</organism>
<dbReference type="OrthoDB" id="4540223at2759"/>
<evidence type="ECO:0000313" key="2">
    <source>
        <dbReference type="EMBL" id="EKD16711.1"/>
    </source>
</evidence>
<dbReference type="KEGG" id="mbe:MBM_05180"/>
<dbReference type="AlphaFoldDB" id="K1WUK9"/>
<evidence type="ECO:0000313" key="3">
    <source>
        <dbReference type="Proteomes" id="UP000006753"/>
    </source>
</evidence>
<dbReference type="Proteomes" id="UP000006753">
    <property type="component" value="Unassembled WGS sequence"/>
</dbReference>
<proteinExistence type="predicted"/>
<name>K1WUK9_MARBU</name>
<protein>
    <submittedName>
        <fullName evidence="2">Uncharacterized protein</fullName>
    </submittedName>
</protein>
<accession>K1WUK9</accession>
<sequence>MLRLKSVGAILLALSFLFNRAQGDPSESERIVIGYRTVDPVEAEEINEDNKPTRDPWYDGARAHINQLGDGLYLTQKPASWAGNPHIRNWYCVIKADKTKFAEARKIFIPEYFQVMSWSGIRDRVLWRGGEELIVHYIKYNIPEDPDRVLRFAWIYNSSSDLQMLIPSDFLNDDELDFWAKCFETKEELLAHSSEFVDWEKWNIEGNLGPPSLESFVPWINDV</sequence>
<keyword evidence="3" id="KW-1185">Reference proteome</keyword>
<dbReference type="InParanoid" id="K1WUK9"/>
<feature type="chain" id="PRO_5003854723" evidence="1">
    <location>
        <begin position="24"/>
        <end position="223"/>
    </location>
</feature>
<gene>
    <name evidence="2" type="ORF">MBM_05180</name>
</gene>
<dbReference type="Pfam" id="PF19287">
    <property type="entry name" value="DUF5910"/>
    <property type="match status" value="1"/>
</dbReference>
<dbReference type="HOGENOM" id="CLU_091777_0_0_1"/>
<dbReference type="InterPro" id="IPR045564">
    <property type="entry name" value="DUF5910"/>
</dbReference>
<keyword evidence="1" id="KW-0732">Signal</keyword>
<dbReference type="EMBL" id="JH921438">
    <property type="protein sequence ID" value="EKD16711.1"/>
    <property type="molecule type" value="Genomic_DNA"/>
</dbReference>
<evidence type="ECO:0000256" key="1">
    <source>
        <dbReference type="SAM" id="SignalP"/>
    </source>
</evidence>
<dbReference type="eggNOG" id="ENOG502SUI0">
    <property type="taxonomic scope" value="Eukaryota"/>
</dbReference>
<reference evidence="2 3" key="1">
    <citation type="journal article" date="2012" name="BMC Genomics">
        <title>Sequencing the genome of Marssonina brunnea reveals fungus-poplar co-evolution.</title>
        <authorList>
            <person name="Zhu S."/>
            <person name="Cao Y.-Z."/>
            <person name="Jiang C."/>
            <person name="Tan B.-Y."/>
            <person name="Wang Z."/>
            <person name="Feng S."/>
            <person name="Zhang L."/>
            <person name="Su X.-H."/>
            <person name="Brejova B."/>
            <person name="Vinar T."/>
            <person name="Xu M."/>
            <person name="Wang M.-X."/>
            <person name="Zhang S.-G."/>
            <person name="Huang M.-R."/>
            <person name="Wu R."/>
            <person name="Zhou Y."/>
        </authorList>
    </citation>
    <scope>NUCLEOTIDE SEQUENCE [LARGE SCALE GENOMIC DNA]</scope>
    <source>
        <strain evidence="2 3">MB_m1</strain>
    </source>
</reference>